<sequence length="165" mass="19408">MKRNLRTDAKKETSKRSPFEVVYELKEGMVSKVWVTLFCSHLIGIVKNCLPRNKQVFSEKPKIAAQELFLANDRLRNYQLPESGANVAKLHLSHLMRFLEMEYKDTLVHYKRMQREGTTSWEMLWTFFTSGQKVLYHCDMSDEQVCGIVEEAQYSRTSFDVQLDM</sequence>
<evidence type="ECO:0000313" key="1">
    <source>
        <dbReference type="EMBL" id="KAJ7532282.1"/>
    </source>
</evidence>
<comment type="caution">
    <text evidence="1">The sequence shown here is derived from an EMBL/GenBank/DDBJ whole genome shotgun (WGS) entry which is preliminary data.</text>
</comment>
<accession>A0ACC2BRG3</accession>
<gene>
    <name evidence="1" type="ORF">O6H91_14G080900</name>
</gene>
<keyword evidence="2" id="KW-1185">Reference proteome</keyword>
<proteinExistence type="predicted"/>
<name>A0ACC2BRG3_DIPCM</name>
<evidence type="ECO:0000313" key="2">
    <source>
        <dbReference type="Proteomes" id="UP001162992"/>
    </source>
</evidence>
<protein>
    <submittedName>
        <fullName evidence="1">Uncharacterized protein</fullName>
    </submittedName>
</protein>
<dbReference type="EMBL" id="CM055105">
    <property type="protein sequence ID" value="KAJ7532282.1"/>
    <property type="molecule type" value="Genomic_DNA"/>
</dbReference>
<organism evidence="1 2">
    <name type="scientific">Diphasiastrum complanatum</name>
    <name type="common">Issler's clubmoss</name>
    <name type="synonym">Lycopodium complanatum</name>
    <dbReference type="NCBI Taxonomy" id="34168"/>
    <lineage>
        <taxon>Eukaryota</taxon>
        <taxon>Viridiplantae</taxon>
        <taxon>Streptophyta</taxon>
        <taxon>Embryophyta</taxon>
        <taxon>Tracheophyta</taxon>
        <taxon>Lycopodiopsida</taxon>
        <taxon>Lycopodiales</taxon>
        <taxon>Lycopodiaceae</taxon>
        <taxon>Lycopodioideae</taxon>
        <taxon>Diphasiastrum</taxon>
    </lineage>
</organism>
<dbReference type="Proteomes" id="UP001162992">
    <property type="component" value="Chromosome 14"/>
</dbReference>
<reference evidence="2" key="1">
    <citation type="journal article" date="2024" name="Proc. Natl. Acad. Sci. U.S.A.">
        <title>Extraordinary preservation of gene collinearity over three hundred million years revealed in homosporous lycophytes.</title>
        <authorList>
            <person name="Li C."/>
            <person name="Wickell D."/>
            <person name="Kuo L.Y."/>
            <person name="Chen X."/>
            <person name="Nie B."/>
            <person name="Liao X."/>
            <person name="Peng D."/>
            <person name="Ji J."/>
            <person name="Jenkins J."/>
            <person name="Williams M."/>
            <person name="Shu S."/>
            <person name="Plott C."/>
            <person name="Barry K."/>
            <person name="Rajasekar S."/>
            <person name="Grimwood J."/>
            <person name="Han X."/>
            <person name="Sun S."/>
            <person name="Hou Z."/>
            <person name="He W."/>
            <person name="Dai G."/>
            <person name="Sun C."/>
            <person name="Schmutz J."/>
            <person name="Leebens-Mack J.H."/>
            <person name="Li F.W."/>
            <person name="Wang L."/>
        </authorList>
    </citation>
    <scope>NUCLEOTIDE SEQUENCE [LARGE SCALE GENOMIC DNA]</scope>
    <source>
        <strain evidence="2">cv. PW_Plant_1</strain>
    </source>
</reference>